<evidence type="ECO:0000256" key="8">
    <source>
        <dbReference type="ARBA" id="ARBA00051897"/>
    </source>
</evidence>
<dbReference type="SUPFAM" id="SSF53335">
    <property type="entry name" value="S-adenosyl-L-methionine-dependent methyltransferases"/>
    <property type="match status" value="1"/>
</dbReference>
<evidence type="ECO:0000313" key="12">
    <source>
        <dbReference type="Proteomes" id="UP000011668"/>
    </source>
</evidence>
<dbReference type="Gene3D" id="3.40.50.150">
    <property type="entry name" value="Vaccinia Virus protein VP39"/>
    <property type="match status" value="1"/>
</dbReference>
<gene>
    <name evidence="11" type="ORF">AG1IA_02094</name>
</gene>
<keyword evidence="6 9" id="KW-0694">RNA-binding</keyword>
<evidence type="ECO:0000256" key="3">
    <source>
        <dbReference type="ARBA" id="ARBA00022679"/>
    </source>
</evidence>
<dbReference type="GO" id="GO:0002940">
    <property type="term" value="P:tRNA N2-guanine methylation"/>
    <property type="evidence" value="ECO:0007669"/>
    <property type="project" value="TreeGrafter"/>
</dbReference>
<comment type="catalytic activity">
    <reaction evidence="8 9">
        <text>guanosine(26) in tRNA + 2 S-adenosyl-L-methionine = N(2)-dimethylguanosine(26) in tRNA + 2 S-adenosyl-L-homocysteine + 2 H(+)</text>
        <dbReference type="Rhea" id="RHEA:43140"/>
        <dbReference type="Rhea" id="RHEA-COMP:10359"/>
        <dbReference type="Rhea" id="RHEA-COMP:10360"/>
        <dbReference type="ChEBI" id="CHEBI:15378"/>
        <dbReference type="ChEBI" id="CHEBI:57856"/>
        <dbReference type="ChEBI" id="CHEBI:59789"/>
        <dbReference type="ChEBI" id="CHEBI:74269"/>
        <dbReference type="ChEBI" id="CHEBI:74513"/>
        <dbReference type="EC" id="2.1.1.216"/>
    </reaction>
</comment>
<evidence type="ECO:0000256" key="7">
    <source>
        <dbReference type="ARBA" id="ARBA00039099"/>
    </source>
</evidence>
<keyword evidence="5 9" id="KW-0819">tRNA processing</keyword>
<feature type="compositionally biased region" description="Basic and acidic residues" evidence="10">
    <location>
        <begin position="578"/>
        <end position="593"/>
    </location>
</feature>
<protein>
    <recommendedName>
        <fullName evidence="7 9">tRNA (guanine(26)-N(2))-dimethyltransferase</fullName>
        <ecNumber evidence="7 9">2.1.1.216</ecNumber>
    </recommendedName>
</protein>
<feature type="region of interest" description="Disordered" evidence="10">
    <location>
        <begin position="617"/>
        <end position="643"/>
    </location>
</feature>
<reference evidence="11 12" key="1">
    <citation type="journal article" date="2013" name="Nat. Commun.">
        <title>The evolution and pathogenic mechanisms of the rice sheath blight pathogen.</title>
        <authorList>
            <person name="Zheng A."/>
            <person name="Lin R."/>
            <person name="Xu L."/>
            <person name="Qin P."/>
            <person name="Tang C."/>
            <person name="Ai P."/>
            <person name="Zhang D."/>
            <person name="Liu Y."/>
            <person name="Sun Z."/>
            <person name="Feng H."/>
            <person name="Wang Y."/>
            <person name="Chen Y."/>
            <person name="Liang X."/>
            <person name="Fu R."/>
            <person name="Li Q."/>
            <person name="Zhang J."/>
            <person name="Yu X."/>
            <person name="Xie Z."/>
            <person name="Ding L."/>
            <person name="Guan P."/>
            <person name="Tang J."/>
            <person name="Liang Y."/>
            <person name="Wang S."/>
            <person name="Deng Q."/>
            <person name="Li S."/>
            <person name="Zhu J."/>
            <person name="Wang L."/>
            <person name="Liu H."/>
            <person name="Li P."/>
        </authorList>
    </citation>
    <scope>NUCLEOTIDE SEQUENCE [LARGE SCALE GENOMIC DNA]</scope>
    <source>
        <strain evidence="12">AG-1 IA</strain>
    </source>
</reference>
<organism evidence="11 12">
    <name type="scientific">Thanatephorus cucumeris (strain AG1-IA)</name>
    <name type="common">Rice sheath blight fungus</name>
    <name type="synonym">Rhizoctonia solani</name>
    <dbReference type="NCBI Taxonomy" id="983506"/>
    <lineage>
        <taxon>Eukaryota</taxon>
        <taxon>Fungi</taxon>
        <taxon>Dikarya</taxon>
        <taxon>Basidiomycota</taxon>
        <taxon>Agaricomycotina</taxon>
        <taxon>Agaricomycetes</taxon>
        <taxon>Cantharellales</taxon>
        <taxon>Ceratobasidiaceae</taxon>
        <taxon>Rhizoctonia</taxon>
        <taxon>Rhizoctonia solani AG-1</taxon>
    </lineage>
</organism>
<keyword evidence="12" id="KW-1185">Reference proteome</keyword>
<evidence type="ECO:0000256" key="1">
    <source>
        <dbReference type="ARBA" id="ARBA00022555"/>
    </source>
</evidence>
<dbReference type="InterPro" id="IPR002905">
    <property type="entry name" value="Trm1"/>
</dbReference>
<dbReference type="OrthoDB" id="6349953at2759"/>
<dbReference type="PROSITE" id="PS51626">
    <property type="entry name" value="SAM_MT_TRM1"/>
    <property type="match status" value="1"/>
</dbReference>
<dbReference type="EMBL" id="AFRT01000472">
    <property type="protein sequence ID" value="ELU43868.1"/>
    <property type="molecule type" value="Genomic_DNA"/>
</dbReference>
<evidence type="ECO:0000256" key="4">
    <source>
        <dbReference type="ARBA" id="ARBA00022691"/>
    </source>
</evidence>
<feature type="region of interest" description="Disordered" evidence="10">
    <location>
        <begin position="108"/>
        <end position="173"/>
    </location>
</feature>
<dbReference type="GO" id="GO:0005634">
    <property type="term" value="C:nucleus"/>
    <property type="evidence" value="ECO:0007669"/>
    <property type="project" value="TreeGrafter"/>
</dbReference>
<comment type="caution">
    <text evidence="11">The sequence shown here is derived from an EMBL/GenBank/DDBJ whole genome shotgun (WGS) entry which is preliminary data.</text>
</comment>
<evidence type="ECO:0000256" key="9">
    <source>
        <dbReference type="PROSITE-ProRule" id="PRU00958"/>
    </source>
</evidence>
<keyword evidence="2 9" id="KW-0489">Methyltransferase</keyword>
<name>L8X4D0_THACA</name>
<dbReference type="Proteomes" id="UP000011668">
    <property type="component" value="Unassembled WGS sequence"/>
</dbReference>
<dbReference type="OMA" id="MKCCHEM"/>
<keyword evidence="4 9" id="KW-0949">S-adenosyl-L-methionine</keyword>
<dbReference type="Gene3D" id="3.30.56.70">
    <property type="entry name" value="N2,N2-dimethylguanosine tRNA methyltransferase, C-terminal domain"/>
    <property type="match status" value="1"/>
</dbReference>
<comment type="similarity">
    <text evidence="9">Belongs to the class I-like SAM-binding methyltransferase superfamily. Trm1 family.</text>
</comment>
<dbReference type="GO" id="GO:0160104">
    <property type="term" value="F:tRNA (guanine(26)-N2)-dimethyltransferase activity"/>
    <property type="evidence" value="ECO:0007669"/>
    <property type="project" value="UniProtKB-UniRule"/>
</dbReference>
<feature type="region of interest" description="Disordered" evidence="10">
    <location>
        <begin position="1"/>
        <end position="32"/>
    </location>
</feature>
<dbReference type="Pfam" id="PF02005">
    <property type="entry name" value="TRM"/>
    <property type="match status" value="1"/>
</dbReference>
<evidence type="ECO:0000256" key="10">
    <source>
        <dbReference type="SAM" id="MobiDB-lite"/>
    </source>
</evidence>
<dbReference type="EC" id="2.1.1.216" evidence="7 9"/>
<evidence type="ECO:0000256" key="5">
    <source>
        <dbReference type="ARBA" id="ARBA00022694"/>
    </source>
</evidence>
<feature type="region of interest" description="Disordered" evidence="10">
    <location>
        <begin position="418"/>
        <end position="448"/>
    </location>
</feature>
<feature type="compositionally biased region" description="Basic and acidic residues" evidence="10">
    <location>
        <begin position="108"/>
        <end position="131"/>
    </location>
</feature>
<keyword evidence="3 9" id="KW-0808">Transferase</keyword>
<dbReference type="InterPro" id="IPR042296">
    <property type="entry name" value="tRNA_met_Trm1_C"/>
</dbReference>
<dbReference type="STRING" id="983506.L8X4D0"/>
<dbReference type="GO" id="GO:0000049">
    <property type="term" value="F:tRNA binding"/>
    <property type="evidence" value="ECO:0007669"/>
    <property type="project" value="UniProtKB-UniRule"/>
</dbReference>
<dbReference type="PANTHER" id="PTHR10631:SF3">
    <property type="entry name" value="TRNA (GUANINE(26)-N(2))-DIMETHYLTRANSFERASE"/>
    <property type="match status" value="1"/>
</dbReference>
<proteinExistence type="inferred from homology"/>
<feature type="region of interest" description="Disordered" evidence="10">
    <location>
        <begin position="578"/>
        <end position="603"/>
    </location>
</feature>
<dbReference type="InterPro" id="IPR029063">
    <property type="entry name" value="SAM-dependent_MTases_sf"/>
</dbReference>
<dbReference type="AlphaFoldDB" id="L8X4D0"/>
<dbReference type="PANTHER" id="PTHR10631">
    <property type="entry name" value="N 2 ,N 2 -DIMETHYLGUANOSINE TRNA METHYLTRANSFERASE"/>
    <property type="match status" value="1"/>
</dbReference>
<sequence>MASSADVNSTVSTAATATAGASTSTTTAGTPTMNIPDGFTIHSENTAKILLPSEATAFLNPIQEFNRDLSVACITAWSRRWDQAKRARWEQAGGLDSFCVDAGEVEKKDGAKDEQGMDVDPAPKHPEAKSEEEQELAVDPVRPTAGPTDEKLEPEPEPEPEPETTNGNSEEKRKEYVAPKFVILEALSATGLRAIRYAHEIPLVKYVIANDILPAATEAMRRNVELNGLGPASASEESGPVKTGKKADLGKVRVSEMDKLAKRAINSALLYNHRADHSRVEVVDLDPYGTAAPFIDGAVQAVADGGVLGLLCVTCTDMAVLASNNYPEKCYANYGGVPVKAEFSHEAALRLVLHTLATSAARYGRYITPLISLSIDFYVRVFVQVRSAPIEVKKAFRYISPEIPHMHYLTHDTANPPLTTCAPGANPPTNKPLAGSSKSPERTISRTRLSRVHPSAQNVTNVVAGPMWSGPIHDKTFVNEVLKHIEENPGKYGTEQRMKGMLTVASEVGCELDVPFYFTPSRLSGFFHCNSSALLHKGYEISRSHACAGSLKTTATRAQVYDIIRSWVKLNPVKMENVKDGSPTKKLLSKEPTEEANFSRHPQAISRASQIKLVRYQQNPAPNWGPGSRPNASKRKREDGAEA</sequence>
<evidence type="ECO:0000256" key="2">
    <source>
        <dbReference type="ARBA" id="ARBA00022603"/>
    </source>
</evidence>
<feature type="compositionally biased region" description="Low complexity" evidence="10">
    <location>
        <begin position="1"/>
        <end position="30"/>
    </location>
</feature>
<evidence type="ECO:0000313" key="11">
    <source>
        <dbReference type="EMBL" id="ELU43868.1"/>
    </source>
</evidence>
<dbReference type="HOGENOM" id="CLU_010862_4_0_1"/>
<keyword evidence="1 9" id="KW-0820">tRNA-binding</keyword>
<accession>L8X4D0</accession>
<evidence type="ECO:0000256" key="6">
    <source>
        <dbReference type="ARBA" id="ARBA00022884"/>
    </source>
</evidence>